<evidence type="ECO:0000313" key="3">
    <source>
        <dbReference type="Proteomes" id="UP001600424"/>
    </source>
</evidence>
<proteinExistence type="predicted"/>
<keyword evidence="3" id="KW-1185">Reference proteome</keyword>
<comment type="caution">
    <text evidence="2">The sequence shown here is derived from an EMBL/GenBank/DDBJ whole genome shotgun (WGS) entry which is preliminary data.</text>
</comment>
<dbReference type="PROSITE" id="PS50943">
    <property type="entry name" value="HTH_CROC1"/>
    <property type="match status" value="1"/>
</dbReference>
<accession>A0ABW6J9A6</accession>
<protein>
    <submittedName>
        <fullName evidence="2">Helix-turn-helix domain-containing protein</fullName>
    </submittedName>
</protein>
<dbReference type="CDD" id="cd00093">
    <property type="entry name" value="HTH_XRE"/>
    <property type="match status" value="1"/>
</dbReference>
<dbReference type="RefSeq" id="WP_386253306.1">
    <property type="nucleotide sequence ID" value="NZ_JBHTRV010000057.1"/>
</dbReference>
<sequence>MPVHYDRTDVVAVLTSHGITGQRQLAREIQVAPMTARRIFLGEGEVSGRVVAELHQRFGITPAALRIPIALTTPEKAHA</sequence>
<evidence type="ECO:0000313" key="2">
    <source>
        <dbReference type="EMBL" id="MFE5985615.1"/>
    </source>
</evidence>
<organism evidence="2 3">
    <name type="scientific">Streptomyces wedmorensis</name>
    <dbReference type="NCBI Taxonomy" id="43759"/>
    <lineage>
        <taxon>Bacteria</taxon>
        <taxon>Bacillati</taxon>
        <taxon>Actinomycetota</taxon>
        <taxon>Actinomycetes</taxon>
        <taxon>Kitasatosporales</taxon>
        <taxon>Streptomycetaceae</taxon>
        <taxon>Streptomyces</taxon>
    </lineage>
</organism>
<reference evidence="2 3" key="1">
    <citation type="submission" date="2024-09" db="EMBL/GenBank/DDBJ databases">
        <title>The Natural Products Discovery Center: Release of the First 8490 Sequenced Strains for Exploring Actinobacteria Biosynthetic Diversity.</title>
        <authorList>
            <person name="Kalkreuter E."/>
            <person name="Kautsar S.A."/>
            <person name="Yang D."/>
            <person name="Bader C.D."/>
            <person name="Teijaro C.N."/>
            <person name="Fluegel L."/>
            <person name="Davis C.M."/>
            <person name="Simpson J.R."/>
            <person name="Lauterbach L."/>
            <person name="Steele A.D."/>
            <person name="Gui C."/>
            <person name="Meng S."/>
            <person name="Li G."/>
            <person name="Viehrig K."/>
            <person name="Ye F."/>
            <person name="Su P."/>
            <person name="Kiefer A.F."/>
            <person name="Nichols A."/>
            <person name="Cepeda A.J."/>
            <person name="Yan W."/>
            <person name="Fan B."/>
            <person name="Jiang Y."/>
            <person name="Adhikari A."/>
            <person name="Zheng C.-J."/>
            <person name="Schuster L."/>
            <person name="Cowan T.M."/>
            <person name="Smanski M.J."/>
            <person name="Chevrette M.G."/>
            <person name="De Carvalho L.P.S."/>
            <person name="Shen B."/>
        </authorList>
    </citation>
    <scope>NUCLEOTIDE SEQUENCE [LARGE SCALE GENOMIC DNA]</scope>
    <source>
        <strain evidence="2 3">NPDC056472</strain>
    </source>
</reference>
<dbReference type="EMBL" id="JBHTRV010000057">
    <property type="protein sequence ID" value="MFE5985615.1"/>
    <property type="molecule type" value="Genomic_DNA"/>
</dbReference>
<evidence type="ECO:0000259" key="1">
    <source>
        <dbReference type="PROSITE" id="PS50943"/>
    </source>
</evidence>
<gene>
    <name evidence="2" type="ORF">ACFQ63_38790</name>
</gene>
<dbReference type="Proteomes" id="UP001600424">
    <property type="component" value="Unassembled WGS sequence"/>
</dbReference>
<feature type="domain" description="HTH cro/C1-type" evidence="1">
    <location>
        <begin position="22"/>
        <end position="65"/>
    </location>
</feature>
<name>A0ABW6J9A6_STRWE</name>
<dbReference type="InterPro" id="IPR001387">
    <property type="entry name" value="Cro/C1-type_HTH"/>
</dbReference>